<sequence length="39" mass="4689">MPQLSASSNWHTHTKKEHIRDGLLFISRSCRYKSSIYFY</sequence>
<evidence type="ECO:0000313" key="1">
    <source>
        <dbReference type="EMBL" id="JAH25722.1"/>
    </source>
</evidence>
<name>A0A0E9RAC1_ANGAN</name>
<dbReference type="AlphaFoldDB" id="A0A0E9RAC1"/>
<reference evidence="1" key="2">
    <citation type="journal article" date="2015" name="Fish Shellfish Immunol.">
        <title>Early steps in the European eel (Anguilla anguilla)-Vibrio vulnificus interaction in the gills: Role of the RtxA13 toxin.</title>
        <authorList>
            <person name="Callol A."/>
            <person name="Pajuelo D."/>
            <person name="Ebbesson L."/>
            <person name="Teles M."/>
            <person name="MacKenzie S."/>
            <person name="Amaro C."/>
        </authorList>
    </citation>
    <scope>NUCLEOTIDE SEQUENCE</scope>
</reference>
<proteinExistence type="predicted"/>
<accession>A0A0E9RAC1</accession>
<dbReference type="EMBL" id="GBXM01082855">
    <property type="protein sequence ID" value="JAH25722.1"/>
    <property type="molecule type" value="Transcribed_RNA"/>
</dbReference>
<organism evidence="1">
    <name type="scientific">Anguilla anguilla</name>
    <name type="common">European freshwater eel</name>
    <name type="synonym">Muraena anguilla</name>
    <dbReference type="NCBI Taxonomy" id="7936"/>
    <lineage>
        <taxon>Eukaryota</taxon>
        <taxon>Metazoa</taxon>
        <taxon>Chordata</taxon>
        <taxon>Craniata</taxon>
        <taxon>Vertebrata</taxon>
        <taxon>Euteleostomi</taxon>
        <taxon>Actinopterygii</taxon>
        <taxon>Neopterygii</taxon>
        <taxon>Teleostei</taxon>
        <taxon>Anguilliformes</taxon>
        <taxon>Anguillidae</taxon>
        <taxon>Anguilla</taxon>
    </lineage>
</organism>
<protein>
    <submittedName>
        <fullName evidence="1">Uncharacterized protein</fullName>
    </submittedName>
</protein>
<reference evidence="1" key="1">
    <citation type="submission" date="2014-11" db="EMBL/GenBank/DDBJ databases">
        <authorList>
            <person name="Amaro Gonzalez C."/>
        </authorList>
    </citation>
    <scope>NUCLEOTIDE SEQUENCE</scope>
</reference>